<sequence>MHLLSRREIKDLVVSWITISVCFAWAVSGGILRLWDFAGALPIALIAVATGFIFHELAHRFTAIHFGAYAEYRAWPSGLILALIMALFGIVFAAPGAVYIVGNINRKTYGMISLAGPLANITVALISLILLPYVPLSLKMLLLFIMRVNVFLALFNLLPVFPLDGAKVFVWDKRVWALTFFPLLIFYLLIF</sequence>
<dbReference type="Proteomes" id="UP000278031">
    <property type="component" value="Unassembled WGS sequence"/>
</dbReference>
<reference evidence="2 3" key="1">
    <citation type="submission" date="2018-06" db="EMBL/GenBank/DDBJ databases">
        <title>Extensive metabolic versatility and redundancy in microbially diverse, dynamic hydrothermal sediments.</title>
        <authorList>
            <person name="Dombrowski N."/>
            <person name="Teske A."/>
            <person name="Baker B.J."/>
        </authorList>
    </citation>
    <scope>NUCLEOTIDE SEQUENCE [LARGE SCALE GENOMIC DNA]</scope>
    <source>
        <strain evidence="2">B51_G17</strain>
    </source>
</reference>
<comment type="caution">
    <text evidence="2">The sequence shown here is derived from an EMBL/GenBank/DDBJ whole genome shotgun (WGS) entry which is preliminary data.</text>
</comment>
<dbReference type="EMBL" id="QMWP01000073">
    <property type="protein sequence ID" value="RLG70232.1"/>
    <property type="molecule type" value="Genomic_DNA"/>
</dbReference>
<dbReference type="InterPro" id="IPR052348">
    <property type="entry name" value="Metallopeptidase_M50B"/>
</dbReference>
<feature type="transmembrane region" description="Helical" evidence="1">
    <location>
        <begin position="37"/>
        <end position="58"/>
    </location>
</feature>
<keyword evidence="2" id="KW-0378">Hydrolase</keyword>
<feature type="transmembrane region" description="Helical" evidence="1">
    <location>
        <begin position="114"/>
        <end position="134"/>
    </location>
</feature>
<keyword evidence="1" id="KW-0812">Transmembrane</keyword>
<keyword evidence="1" id="KW-1133">Transmembrane helix</keyword>
<dbReference type="PANTHER" id="PTHR35864:SF1">
    <property type="entry name" value="ZINC METALLOPROTEASE YWHC-RELATED"/>
    <property type="match status" value="1"/>
</dbReference>
<dbReference type="AlphaFoldDB" id="A0A497JGY3"/>
<organism evidence="2 3">
    <name type="scientific">Candidatus Iainarchaeum sp</name>
    <dbReference type="NCBI Taxonomy" id="3101447"/>
    <lineage>
        <taxon>Archaea</taxon>
        <taxon>Candidatus Iainarchaeota</taxon>
        <taxon>Candidatus Iainarchaeia</taxon>
        <taxon>Candidatus Iainarchaeales</taxon>
        <taxon>Candidatus Iainarchaeaceae</taxon>
        <taxon>Candidatus Iainarchaeum</taxon>
    </lineage>
</organism>
<feature type="transmembrane region" description="Helical" evidence="1">
    <location>
        <begin position="12"/>
        <end position="31"/>
    </location>
</feature>
<protein>
    <submittedName>
        <fullName evidence="2">Site-2 protease family protein</fullName>
    </submittedName>
</protein>
<keyword evidence="2" id="KW-0645">Protease</keyword>
<feature type="transmembrane region" description="Helical" evidence="1">
    <location>
        <begin position="141"/>
        <end position="161"/>
    </location>
</feature>
<proteinExistence type="predicted"/>
<feature type="transmembrane region" description="Helical" evidence="1">
    <location>
        <begin position="79"/>
        <end position="102"/>
    </location>
</feature>
<dbReference type="GO" id="GO:0006508">
    <property type="term" value="P:proteolysis"/>
    <property type="evidence" value="ECO:0007669"/>
    <property type="project" value="UniProtKB-KW"/>
</dbReference>
<evidence type="ECO:0000256" key="1">
    <source>
        <dbReference type="SAM" id="Phobius"/>
    </source>
</evidence>
<gene>
    <name evidence="2" type="ORF">DRO04_02155</name>
</gene>
<dbReference type="PANTHER" id="PTHR35864">
    <property type="entry name" value="ZINC METALLOPROTEASE MJ0611-RELATED"/>
    <property type="match status" value="1"/>
</dbReference>
<accession>A0A497JGY3</accession>
<feature type="transmembrane region" description="Helical" evidence="1">
    <location>
        <begin position="173"/>
        <end position="190"/>
    </location>
</feature>
<keyword evidence="1" id="KW-0472">Membrane</keyword>
<name>A0A497JGY3_9ARCH</name>
<evidence type="ECO:0000313" key="3">
    <source>
        <dbReference type="Proteomes" id="UP000278031"/>
    </source>
</evidence>
<evidence type="ECO:0000313" key="2">
    <source>
        <dbReference type="EMBL" id="RLG70232.1"/>
    </source>
</evidence>
<dbReference type="GO" id="GO:0008233">
    <property type="term" value="F:peptidase activity"/>
    <property type="evidence" value="ECO:0007669"/>
    <property type="project" value="UniProtKB-KW"/>
</dbReference>